<dbReference type="AlphaFoldDB" id="A0A7U6GFF0"/>
<accession>A0A7U6GFF0</accession>
<proteinExistence type="predicted"/>
<protein>
    <submittedName>
        <fullName evidence="1">Uncharacterized protein</fullName>
    </submittedName>
</protein>
<dbReference type="Proteomes" id="UP000004793">
    <property type="component" value="Chromosome"/>
</dbReference>
<sequence>MDYDKILEKLKNTENLPTYDLLFALEKSILKEDVEILIHELAVFSGLSLRFIYSYENPLIYEDLPYFAFNLKKYLNFELNFFDIGTIEDVEPPFILIPQNCLAIERMNGTLLCEHVFDRYEFPLHELQSENRIAKLNPFRIERFILYERSKFKDIVYEIHKNYYERPQKLTNYYLGKNAFQMFISDLEDESKSFVLENNHILTRTIPDQLTALYGLKVYLLGVYHFLKKDEQKVLFEGIDALSDAIMFFREFERVSKDALLRNSFLSETRRRCINSFKRFVASYDHFVYILEKFI</sequence>
<dbReference type="EMBL" id="AP012051">
    <property type="protein sequence ID" value="BAL81413.1"/>
    <property type="molecule type" value="Genomic_DNA"/>
</dbReference>
<keyword evidence="2" id="KW-1185">Reference proteome</keyword>
<organism evidence="1 2">
    <name type="scientific">Caldisericum exile (strain DSM 21853 / NBRC 104410 / AZM16c01)</name>
    <dbReference type="NCBI Taxonomy" id="511051"/>
    <lineage>
        <taxon>Bacteria</taxon>
        <taxon>Pseudomonadati</taxon>
        <taxon>Caldisericota/Cryosericota group</taxon>
        <taxon>Caldisericota</taxon>
        <taxon>Caldisericia</taxon>
        <taxon>Caldisericales</taxon>
        <taxon>Caldisericaceae</taxon>
        <taxon>Caldisericum</taxon>
    </lineage>
</organism>
<reference evidence="1 2" key="1">
    <citation type="submission" date="2011-01" db="EMBL/GenBank/DDBJ databases">
        <title>Whole genome sequence of Caldisericum exile AZM16c01.</title>
        <authorList>
            <person name="Narita-Yamada S."/>
            <person name="Kawakoshi A."/>
            <person name="Nakamura S."/>
            <person name="Sasagawa M."/>
            <person name="Fukada J."/>
            <person name="Sekine M."/>
            <person name="Kato Y."/>
            <person name="Fukai R."/>
            <person name="Sasaki K."/>
            <person name="Hanamaki A."/>
            <person name="Narita H."/>
            <person name="Konno Y."/>
            <person name="Mori K."/>
            <person name="Yamazaki S."/>
            <person name="Suzuki K."/>
            <person name="Fujita N."/>
        </authorList>
    </citation>
    <scope>NUCLEOTIDE SEQUENCE [LARGE SCALE GENOMIC DNA]</scope>
    <source>
        <strain evidence="2">DSM 21853 / NBRC 104410 / AZM16c01</strain>
    </source>
</reference>
<gene>
    <name evidence="1" type="ordered locus">CSE_12870</name>
</gene>
<evidence type="ECO:0000313" key="1">
    <source>
        <dbReference type="EMBL" id="BAL81413.1"/>
    </source>
</evidence>
<evidence type="ECO:0000313" key="2">
    <source>
        <dbReference type="Proteomes" id="UP000004793"/>
    </source>
</evidence>
<dbReference type="RefSeq" id="WP_014453808.1">
    <property type="nucleotide sequence ID" value="NC_017096.1"/>
</dbReference>
<name>A0A7U6GFF0_CALEA</name>
<dbReference type="KEGG" id="cex:CSE_12870"/>